<dbReference type="AlphaFoldDB" id="A0A1V9X3N1"/>
<evidence type="ECO:0000256" key="4">
    <source>
        <dbReference type="ARBA" id="ARBA00023136"/>
    </source>
</evidence>
<dbReference type="Gene3D" id="3.40.50.12190">
    <property type="match status" value="1"/>
</dbReference>
<feature type="transmembrane region" description="Helical" evidence="5">
    <location>
        <begin position="20"/>
        <end position="40"/>
    </location>
</feature>
<name>A0A1V9X3N1_9ACAR</name>
<keyword evidence="3 5" id="KW-1133">Transmembrane helix</keyword>
<evidence type="ECO:0000256" key="5">
    <source>
        <dbReference type="SAM" id="Phobius"/>
    </source>
</evidence>
<gene>
    <name evidence="6" type="ORF">BIW11_13126</name>
</gene>
<comment type="subcellular location">
    <subcellularLocation>
        <location evidence="1">Membrane</location>
    </subcellularLocation>
</comment>
<keyword evidence="7" id="KW-1185">Reference proteome</keyword>
<comment type="caution">
    <text evidence="6">The sequence shown here is derived from an EMBL/GenBank/DDBJ whole genome shotgun (WGS) entry which is preliminary data.</text>
</comment>
<organism evidence="6 7">
    <name type="scientific">Tropilaelaps mercedesae</name>
    <dbReference type="NCBI Taxonomy" id="418985"/>
    <lineage>
        <taxon>Eukaryota</taxon>
        <taxon>Metazoa</taxon>
        <taxon>Ecdysozoa</taxon>
        <taxon>Arthropoda</taxon>
        <taxon>Chelicerata</taxon>
        <taxon>Arachnida</taxon>
        <taxon>Acari</taxon>
        <taxon>Parasitiformes</taxon>
        <taxon>Mesostigmata</taxon>
        <taxon>Gamasina</taxon>
        <taxon>Dermanyssoidea</taxon>
        <taxon>Laelapidae</taxon>
        <taxon>Tropilaelaps</taxon>
    </lineage>
</organism>
<keyword evidence="2 5" id="KW-0812">Transmembrane</keyword>
<protein>
    <submittedName>
        <fullName evidence="6">Uncharacterized protein</fullName>
    </submittedName>
</protein>
<keyword evidence="4 5" id="KW-0472">Membrane</keyword>
<accession>A0A1V9X3N1</accession>
<evidence type="ECO:0000256" key="3">
    <source>
        <dbReference type="ARBA" id="ARBA00022989"/>
    </source>
</evidence>
<dbReference type="InParanoid" id="A0A1V9X3N1"/>
<dbReference type="EMBL" id="MNPL01026165">
    <property type="protein sequence ID" value="OQR68094.1"/>
    <property type="molecule type" value="Genomic_DNA"/>
</dbReference>
<evidence type="ECO:0000256" key="1">
    <source>
        <dbReference type="ARBA" id="ARBA00004370"/>
    </source>
</evidence>
<evidence type="ECO:0000313" key="7">
    <source>
        <dbReference type="Proteomes" id="UP000192247"/>
    </source>
</evidence>
<feature type="non-terminal residue" evidence="6">
    <location>
        <position position="1"/>
    </location>
</feature>
<dbReference type="Proteomes" id="UP000192247">
    <property type="component" value="Unassembled WGS sequence"/>
</dbReference>
<dbReference type="GO" id="GO:0016020">
    <property type="term" value="C:membrane"/>
    <property type="evidence" value="ECO:0007669"/>
    <property type="project" value="UniProtKB-SubCell"/>
</dbReference>
<evidence type="ECO:0000313" key="6">
    <source>
        <dbReference type="EMBL" id="OQR68094.1"/>
    </source>
</evidence>
<dbReference type="InterPro" id="IPR038599">
    <property type="entry name" value="LAP1C-like_C_sf"/>
</dbReference>
<reference evidence="6 7" key="1">
    <citation type="journal article" date="2017" name="Gigascience">
        <title>Draft genome of the honey bee ectoparasitic mite, Tropilaelaps mercedesae, is shaped by the parasitic life history.</title>
        <authorList>
            <person name="Dong X."/>
            <person name="Armstrong S.D."/>
            <person name="Xia D."/>
            <person name="Makepeace B.L."/>
            <person name="Darby A.C."/>
            <person name="Kadowaki T."/>
        </authorList>
    </citation>
    <scope>NUCLEOTIDE SEQUENCE [LARGE SCALE GENOMIC DNA]</scope>
    <source>
        <strain evidence="6">Wuxi-XJTLU</strain>
    </source>
</reference>
<proteinExistence type="predicted"/>
<evidence type="ECO:0000256" key="2">
    <source>
        <dbReference type="ARBA" id="ARBA00022692"/>
    </source>
</evidence>
<sequence>APPRQAHIQASAHDPRTPAWQNWFTAIVVPLIFFAVIASLCRQSRSNETRCAESRKRKWNTSFDELIDKFPSQPAHVWALVKEAQRSNAEAPVILMMLANVGNKAMLDRFAVATAEMLASNRWPPYSVITVNASQLANTSNAGELLQTTLLQGKPFVAVISDVHLMSMNLVSILHSFFDEMSPYSGNIFLFTLTSPIAVESLPRDKHERIAESILDKAWKDKLHLGYRSSLVARLTGNAVAIWPDRPVEKQLKRTQA</sequence>